<dbReference type="AlphaFoldDB" id="A0A2I1MB38"/>
<dbReference type="GO" id="GO:0005524">
    <property type="term" value="F:ATP binding"/>
    <property type="evidence" value="ECO:0007669"/>
    <property type="project" value="UniProtKB-KW"/>
</dbReference>
<protein>
    <submittedName>
        <fullName evidence="6">Peptide transporter</fullName>
    </submittedName>
</protein>
<evidence type="ECO:0000256" key="2">
    <source>
        <dbReference type="ARBA" id="ARBA00022448"/>
    </source>
</evidence>
<dbReference type="InterPro" id="IPR017871">
    <property type="entry name" value="ABC_transporter-like_CS"/>
</dbReference>
<dbReference type="PANTHER" id="PTHR42734:SF5">
    <property type="entry name" value="IRON TRANSPORT SYSTEM ATP-BINDING PROTEIN HI_0361-RELATED"/>
    <property type="match status" value="1"/>
</dbReference>
<feature type="domain" description="ABC transporter" evidence="5">
    <location>
        <begin position="5"/>
        <end position="234"/>
    </location>
</feature>
<dbReference type="SUPFAM" id="SSF52540">
    <property type="entry name" value="P-loop containing nucleoside triphosphate hydrolases"/>
    <property type="match status" value="1"/>
</dbReference>
<dbReference type="Proteomes" id="UP000234335">
    <property type="component" value="Unassembled WGS sequence"/>
</dbReference>
<keyword evidence="2" id="KW-0813">Transport</keyword>
<dbReference type="Pfam" id="PF00005">
    <property type="entry name" value="ABC_tran"/>
    <property type="match status" value="1"/>
</dbReference>
<dbReference type="Gene3D" id="3.40.50.300">
    <property type="entry name" value="P-loop containing nucleotide triphosphate hydrolases"/>
    <property type="match status" value="1"/>
</dbReference>
<reference evidence="6 7" key="1">
    <citation type="submission" date="2017-12" db="EMBL/GenBank/DDBJ databases">
        <title>Phylogenetic diversity of female urinary microbiome.</title>
        <authorList>
            <person name="Thomas-White K."/>
            <person name="Wolfe A.J."/>
        </authorList>
    </citation>
    <scope>NUCLEOTIDE SEQUENCE [LARGE SCALE GENOMIC DNA]</scope>
    <source>
        <strain evidence="6 7">UMB0119</strain>
    </source>
</reference>
<organism evidence="6 7">
    <name type="scientific">Anaerococcus octavius</name>
    <dbReference type="NCBI Taxonomy" id="54007"/>
    <lineage>
        <taxon>Bacteria</taxon>
        <taxon>Bacillati</taxon>
        <taxon>Bacillota</taxon>
        <taxon>Tissierellia</taxon>
        <taxon>Tissierellales</taxon>
        <taxon>Peptoniphilaceae</taxon>
        <taxon>Anaerococcus</taxon>
    </lineage>
</organism>
<dbReference type="GO" id="GO:0016887">
    <property type="term" value="F:ATP hydrolysis activity"/>
    <property type="evidence" value="ECO:0007669"/>
    <property type="project" value="InterPro"/>
</dbReference>
<keyword evidence="7" id="KW-1185">Reference proteome</keyword>
<dbReference type="FunFam" id="3.40.50.300:FF:000134">
    <property type="entry name" value="Iron-enterobactin ABC transporter ATP-binding protein"/>
    <property type="match status" value="1"/>
</dbReference>
<dbReference type="InterPro" id="IPR027417">
    <property type="entry name" value="P-loop_NTPase"/>
</dbReference>
<dbReference type="PANTHER" id="PTHR42734">
    <property type="entry name" value="METAL TRANSPORT SYSTEM ATP-BINDING PROTEIN TM_0124-RELATED"/>
    <property type="match status" value="1"/>
</dbReference>
<gene>
    <name evidence="6" type="ORF">CYJ34_01165</name>
</gene>
<dbReference type="InterPro" id="IPR003593">
    <property type="entry name" value="AAA+_ATPase"/>
</dbReference>
<dbReference type="InterPro" id="IPR050153">
    <property type="entry name" value="Metal_Ion_Import_ABC"/>
</dbReference>
<evidence type="ECO:0000256" key="3">
    <source>
        <dbReference type="ARBA" id="ARBA00022741"/>
    </source>
</evidence>
<name>A0A2I1MB38_9FIRM</name>
<keyword evidence="4" id="KW-0067">ATP-binding</keyword>
<dbReference type="SMART" id="SM00382">
    <property type="entry name" value="AAA"/>
    <property type="match status" value="1"/>
</dbReference>
<dbReference type="RefSeq" id="WP_101539507.1">
    <property type="nucleotide sequence ID" value="NZ_PKGS01000001.1"/>
</dbReference>
<sequence>MQAAIEVKNLNVSYGKNKVLDDIFLQIPLNSRTAIIGANGAGKSTFIKAVLGLIKKDKGEVKILGKTIKNAKNDIAYVPQKDSVNWNFPATVYDVVMMGRYPYMKTFGKANKKDDDIVENSLVEMGISDLKDRQINNLSGGQKQRVFLARALAQDVSLYILDEPLTGVDIKTEDIIANEFKKLQDLGKTILAVHHNIYTLDKYFDNLVVLNRNIKYSGSLYVDNLEKEINKGFRD</sequence>
<evidence type="ECO:0000313" key="6">
    <source>
        <dbReference type="EMBL" id="PKZ17346.1"/>
    </source>
</evidence>
<evidence type="ECO:0000256" key="1">
    <source>
        <dbReference type="ARBA" id="ARBA00005417"/>
    </source>
</evidence>
<evidence type="ECO:0000259" key="5">
    <source>
        <dbReference type="PROSITE" id="PS50893"/>
    </source>
</evidence>
<dbReference type="InterPro" id="IPR003439">
    <property type="entry name" value="ABC_transporter-like_ATP-bd"/>
</dbReference>
<evidence type="ECO:0000313" key="7">
    <source>
        <dbReference type="Proteomes" id="UP000234335"/>
    </source>
</evidence>
<accession>A0A2I1MB38</accession>
<proteinExistence type="inferred from homology"/>
<evidence type="ECO:0000256" key="4">
    <source>
        <dbReference type="ARBA" id="ARBA00022840"/>
    </source>
</evidence>
<keyword evidence="3" id="KW-0547">Nucleotide-binding</keyword>
<dbReference type="PROSITE" id="PS00211">
    <property type="entry name" value="ABC_TRANSPORTER_1"/>
    <property type="match status" value="1"/>
</dbReference>
<dbReference type="PROSITE" id="PS50893">
    <property type="entry name" value="ABC_TRANSPORTER_2"/>
    <property type="match status" value="1"/>
</dbReference>
<comment type="caution">
    <text evidence="6">The sequence shown here is derived from an EMBL/GenBank/DDBJ whole genome shotgun (WGS) entry which is preliminary data.</text>
</comment>
<dbReference type="EMBL" id="PKGS01000001">
    <property type="protein sequence ID" value="PKZ17346.1"/>
    <property type="molecule type" value="Genomic_DNA"/>
</dbReference>
<dbReference type="CDD" id="cd03235">
    <property type="entry name" value="ABC_Metallic_Cations"/>
    <property type="match status" value="1"/>
</dbReference>
<comment type="similarity">
    <text evidence="1">Belongs to the ABC transporter superfamily.</text>
</comment>